<dbReference type="Proteomes" id="UP000243180">
    <property type="component" value="Chromosome"/>
</dbReference>
<evidence type="ECO:0008006" key="4">
    <source>
        <dbReference type="Google" id="ProtNLM"/>
    </source>
</evidence>
<gene>
    <name evidence="2" type="ORF">SCL_0084</name>
</gene>
<sequence>MEQAMKGRIICRLVAWIMGSAGLLTAGVSSASSYAVSTNSITNFLLSMPSGSSFGGFTFSGDIAVALGDLTGGEADIDKQDADAACVGGYCAGFNNSFTSHGISPDPGYAYGDAQIGSKNVLAGTGAASSIGEATSYDGLAGAAGANTMIASFNLTSVGMLNFSFLSTPYMQTQLGAGALSASGTTDMNITIWQGLTKKFEWAPDGLSGGILNGTEGSDPFSLNFGINGNNTYSPGAGSFSASTAALAAGTYTMKIHMGNEAHAASVAVVPVPAALPLFGSGAIALAALARRRSKSSQ</sequence>
<evidence type="ECO:0000313" key="2">
    <source>
        <dbReference type="EMBL" id="BAV32408.1"/>
    </source>
</evidence>
<dbReference type="InParanoid" id="A0A1B4XC57"/>
<dbReference type="NCBIfam" id="NF041538">
    <property type="entry name" value="PEP_EDSA_1"/>
    <property type="match status" value="1"/>
</dbReference>
<dbReference type="EMBL" id="AP014879">
    <property type="protein sequence ID" value="BAV32408.1"/>
    <property type="molecule type" value="Genomic_DNA"/>
</dbReference>
<accession>A0A1B4XC57</accession>
<evidence type="ECO:0000256" key="1">
    <source>
        <dbReference type="SAM" id="Phobius"/>
    </source>
</evidence>
<proteinExistence type="predicted"/>
<keyword evidence="1" id="KW-0472">Membrane</keyword>
<dbReference type="InterPro" id="IPR048213">
    <property type="entry name" value="EDSA_1-like"/>
</dbReference>
<protein>
    <recommendedName>
        <fullName evidence="4">PEP-CTERM protein-sorting domain-containing protein</fullName>
    </recommendedName>
</protein>
<keyword evidence="3" id="KW-1185">Reference proteome</keyword>
<reference evidence="2 3" key="1">
    <citation type="submission" date="2015-05" db="EMBL/GenBank/DDBJ databases">
        <title>Complete genome sequence of a sulfur-oxidizing gammaproteobacterium strain HA5.</title>
        <authorList>
            <person name="Miura A."/>
            <person name="Kojima H."/>
            <person name="Fukui M."/>
        </authorList>
    </citation>
    <scope>NUCLEOTIDE SEQUENCE [LARGE SCALE GENOMIC DNA]</scope>
    <source>
        <strain evidence="2 3">HA5</strain>
    </source>
</reference>
<evidence type="ECO:0000313" key="3">
    <source>
        <dbReference type="Proteomes" id="UP000243180"/>
    </source>
</evidence>
<dbReference type="AlphaFoldDB" id="A0A1B4XC57"/>
<dbReference type="KEGG" id="slim:SCL_0084"/>
<organism evidence="2 3">
    <name type="scientific">Sulfuricaulis limicola</name>
    <dbReference type="NCBI Taxonomy" id="1620215"/>
    <lineage>
        <taxon>Bacteria</taxon>
        <taxon>Pseudomonadati</taxon>
        <taxon>Pseudomonadota</taxon>
        <taxon>Gammaproteobacteria</taxon>
        <taxon>Acidiferrobacterales</taxon>
        <taxon>Acidiferrobacteraceae</taxon>
        <taxon>Sulfuricaulis</taxon>
    </lineage>
</organism>
<name>A0A1B4XC57_9GAMM</name>
<keyword evidence="1" id="KW-0812">Transmembrane</keyword>
<feature type="transmembrane region" description="Helical" evidence="1">
    <location>
        <begin position="264"/>
        <end position="290"/>
    </location>
</feature>
<keyword evidence="1" id="KW-1133">Transmembrane helix</keyword>